<feature type="compositionally biased region" description="Basic and acidic residues" evidence="1">
    <location>
        <begin position="64"/>
        <end position="74"/>
    </location>
</feature>
<evidence type="ECO:0000256" key="1">
    <source>
        <dbReference type="SAM" id="MobiDB-lite"/>
    </source>
</evidence>
<protein>
    <submittedName>
        <fullName evidence="3">Uncharacterized protein</fullName>
    </submittedName>
</protein>
<feature type="region of interest" description="Disordered" evidence="1">
    <location>
        <begin position="53"/>
        <end position="75"/>
    </location>
</feature>
<evidence type="ECO:0000313" key="3">
    <source>
        <dbReference type="EMBL" id="BAY82620.1"/>
    </source>
</evidence>
<keyword evidence="4" id="KW-1185">Reference proteome</keyword>
<keyword evidence="2" id="KW-0732">Signal</keyword>
<dbReference type="AlphaFoldDB" id="A0A1Z4LN06"/>
<reference evidence="3 4" key="1">
    <citation type="submission" date="2017-06" db="EMBL/GenBank/DDBJ databases">
        <title>Genome sequencing of cyanobaciteial culture collection at National Institute for Environmental Studies (NIES).</title>
        <authorList>
            <person name="Hirose Y."/>
            <person name="Shimura Y."/>
            <person name="Fujisawa T."/>
            <person name="Nakamura Y."/>
            <person name="Kawachi M."/>
        </authorList>
    </citation>
    <scope>NUCLEOTIDE SEQUENCE [LARGE SCALE GENOMIC DNA]</scope>
    <source>
        <strain evidence="3 4">NIES-267</strain>
    </source>
</reference>
<dbReference type="Proteomes" id="UP000218418">
    <property type="component" value="Chromosome"/>
</dbReference>
<evidence type="ECO:0000256" key="2">
    <source>
        <dbReference type="SAM" id="SignalP"/>
    </source>
</evidence>
<dbReference type="OrthoDB" id="5973611at2"/>
<feature type="chain" id="PRO_5012102581" evidence="2">
    <location>
        <begin position="32"/>
        <end position="165"/>
    </location>
</feature>
<evidence type="ECO:0000313" key="4">
    <source>
        <dbReference type="Proteomes" id="UP000218418"/>
    </source>
</evidence>
<organism evidence="3 4">
    <name type="scientific">Calothrix parasitica NIES-267</name>
    <dbReference type="NCBI Taxonomy" id="1973488"/>
    <lineage>
        <taxon>Bacteria</taxon>
        <taxon>Bacillati</taxon>
        <taxon>Cyanobacteriota</taxon>
        <taxon>Cyanophyceae</taxon>
        <taxon>Nostocales</taxon>
        <taxon>Calotrichaceae</taxon>
        <taxon>Calothrix</taxon>
    </lineage>
</organism>
<dbReference type="EMBL" id="AP018227">
    <property type="protein sequence ID" value="BAY82620.1"/>
    <property type="molecule type" value="Genomic_DNA"/>
</dbReference>
<sequence>MSKKLLSTVIKLSFAFLSLASASGINNVAQAQETPPAIFGDITIERPLSKDPLTVRGMSGGKVPGKDISERKDTPTGACTGYMDTEPDHTLKLKNKFDYMKLVIESPEDTTLIIKGPGGTWCNDEFEGKNPGIIGEWLAGNYQVWIGSYKEGDYFPYTLKITESK</sequence>
<proteinExistence type="predicted"/>
<accession>A0A1Z4LN06</accession>
<feature type="signal peptide" evidence="2">
    <location>
        <begin position="1"/>
        <end position="31"/>
    </location>
</feature>
<name>A0A1Z4LN06_9CYAN</name>
<gene>
    <name evidence="3" type="ORF">NIES267_21040</name>
</gene>